<dbReference type="Proteomes" id="UP000178974">
    <property type="component" value="Unassembled WGS sequence"/>
</dbReference>
<dbReference type="AlphaFoldDB" id="A0A1F5CGG6"/>
<evidence type="ECO:0000256" key="1">
    <source>
        <dbReference type="SAM" id="Phobius"/>
    </source>
</evidence>
<feature type="transmembrane region" description="Helical" evidence="1">
    <location>
        <begin position="37"/>
        <end position="63"/>
    </location>
</feature>
<keyword evidence="1" id="KW-0472">Membrane</keyword>
<keyword evidence="1" id="KW-1133">Transmembrane helix</keyword>
<name>A0A1F5CGG6_9BACT</name>
<accession>A0A1F5CGG6</accession>
<dbReference type="EMBL" id="MEZA01000027">
    <property type="protein sequence ID" value="OGD41958.1"/>
    <property type="molecule type" value="Genomic_DNA"/>
</dbReference>
<comment type="caution">
    <text evidence="2">The sequence shown here is derived from an EMBL/GenBank/DDBJ whole genome shotgun (WGS) entry which is preliminary data.</text>
</comment>
<organism evidence="2 3">
    <name type="scientific">Candidatus Azambacteria bacterium RIFOXYD1_FULL_42_11</name>
    <dbReference type="NCBI Taxonomy" id="1797310"/>
    <lineage>
        <taxon>Bacteria</taxon>
        <taxon>Candidatus Azamiibacteriota</taxon>
    </lineage>
</organism>
<keyword evidence="1" id="KW-0812">Transmembrane</keyword>
<protein>
    <submittedName>
        <fullName evidence="2">Uncharacterized protein</fullName>
    </submittedName>
</protein>
<feature type="transmembrane region" description="Helical" evidence="1">
    <location>
        <begin position="9"/>
        <end position="31"/>
    </location>
</feature>
<proteinExistence type="predicted"/>
<reference evidence="2 3" key="1">
    <citation type="journal article" date="2016" name="Nat. Commun.">
        <title>Thousands of microbial genomes shed light on interconnected biogeochemical processes in an aquifer system.</title>
        <authorList>
            <person name="Anantharaman K."/>
            <person name="Brown C.T."/>
            <person name="Hug L.A."/>
            <person name="Sharon I."/>
            <person name="Castelle C.J."/>
            <person name="Probst A.J."/>
            <person name="Thomas B.C."/>
            <person name="Singh A."/>
            <person name="Wilkins M.J."/>
            <person name="Karaoz U."/>
            <person name="Brodie E.L."/>
            <person name="Williams K.H."/>
            <person name="Hubbard S.S."/>
            <person name="Banfield J.F."/>
        </authorList>
    </citation>
    <scope>NUCLEOTIDE SEQUENCE [LARGE SCALE GENOMIC DNA]</scope>
</reference>
<gene>
    <name evidence="2" type="ORF">A2567_00065</name>
</gene>
<sequence>MLISTRQAYFLALIFSSVLAWFSFFSIIFFVSPQSAGALGVVVLYASAAAGLISLSIVLYQVVKNSWQIIKLKKN</sequence>
<evidence type="ECO:0000313" key="3">
    <source>
        <dbReference type="Proteomes" id="UP000178974"/>
    </source>
</evidence>
<evidence type="ECO:0000313" key="2">
    <source>
        <dbReference type="EMBL" id="OGD41958.1"/>
    </source>
</evidence>